<dbReference type="Pfam" id="PF00248">
    <property type="entry name" value="Aldo_ket_red"/>
    <property type="match status" value="1"/>
</dbReference>
<dbReference type="PANTHER" id="PTHR43364:SF4">
    <property type="entry name" value="NAD(P)-LINKED OXIDOREDUCTASE SUPERFAMILY PROTEIN"/>
    <property type="match status" value="1"/>
</dbReference>
<dbReference type="CDD" id="cd19080">
    <property type="entry name" value="AKR_AKR9A_9B"/>
    <property type="match status" value="1"/>
</dbReference>
<dbReference type="SUPFAM" id="SSF51430">
    <property type="entry name" value="NAD(P)-linked oxidoreductase"/>
    <property type="match status" value="1"/>
</dbReference>
<organism evidence="4 5">
    <name type="scientific">Chamaesiphon polymorphus CCALA 037</name>
    <dbReference type="NCBI Taxonomy" id="2107692"/>
    <lineage>
        <taxon>Bacteria</taxon>
        <taxon>Bacillati</taxon>
        <taxon>Cyanobacteriota</taxon>
        <taxon>Cyanophyceae</taxon>
        <taxon>Gomontiellales</taxon>
        <taxon>Chamaesiphonaceae</taxon>
        <taxon>Chamaesiphon</taxon>
    </lineage>
</organism>
<dbReference type="Proteomes" id="UP000238937">
    <property type="component" value="Unassembled WGS sequence"/>
</dbReference>
<dbReference type="EMBL" id="PVWO01000298">
    <property type="protein sequence ID" value="PSB53520.1"/>
    <property type="molecule type" value="Genomic_DNA"/>
</dbReference>
<evidence type="ECO:0000256" key="2">
    <source>
        <dbReference type="SAM" id="MobiDB-lite"/>
    </source>
</evidence>
<dbReference type="AlphaFoldDB" id="A0A2T1G8L2"/>
<dbReference type="InterPro" id="IPR050523">
    <property type="entry name" value="AKR_Detox_Biosynth"/>
</dbReference>
<dbReference type="GO" id="GO:0005829">
    <property type="term" value="C:cytosol"/>
    <property type="evidence" value="ECO:0007669"/>
    <property type="project" value="UniProtKB-ARBA"/>
</dbReference>
<protein>
    <submittedName>
        <fullName evidence="4">Aldo/keto reductase</fullName>
    </submittedName>
</protein>
<gene>
    <name evidence="4" type="ORF">C7B77_19490</name>
</gene>
<evidence type="ECO:0000256" key="1">
    <source>
        <dbReference type="ARBA" id="ARBA00023002"/>
    </source>
</evidence>
<accession>A0A2T1G8L2</accession>
<keyword evidence="1" id="KW-0560">Oxidoreductase</keyword>
<evidence type="ECO:0000313" key="4">
    <source>
        <dbReference type="EMBL" id="PSB53520.1"/>
    </source>
</evidence>
<name>A0A2T1G8L2_9CYAN</name>
<evidence type="ECO:0000259" key="3">
    <source>
        <dbReference type="Pfam" id="PF00248"/>
    </source>
</evidence>
<sequence length="350" mass="38910">MRYKLLGKSGLRVSELCLGTMTFGEDWGWGAPQDTSRQIFDAFVEAGGNFIDTANLYTNGSSEKIVGEFIGAERDRFVLATKYSLTGQWQGENNPNGSGNHRKNMMRSIEGSLKRLNTDYVDMLWLHAWDFTTPVEEVMRAFDDLVRQGKVMYIGISDTPAWIVSQANTLAQAHGWAQFIALQIEYSLIERTPERDLLPMANAFNLAVTPWSPLAGGVLSGKYSTQSNGNDKSTSRGQEIPERSLKIAQTVGEIAQELERSSAQIALAWIRAQSPQMIPILGATKLEQLQDNLKCLEVKLSPEHLQRLDRASQIELGFPHDFLSSEMVRGNLFGSTYDSMDLPSQPLAIG</sequence>
<evidence type="ECO:0000313" key="5">
    <source>
        <dbReference type="Proteomes" id="UP000238937"/>
    </source>
</evidence>
<dbReference type="InterPro" id="IPR023210">
    <property type="entry name" value="NADP_OxRdtase_dom"/>
</dbReference>
<dbReference type="Gene3D" id="3.20.20.100">
    <property type="entry name" value="NADP-dependent oxidoreductase domain"/>
    <property type="match status" value="1"/>
</dbReference>
<dbReference type="PANTHER" id="PTHR43364">
    <property type="entry name" value="NADH-SPECIFIC METHYLGLYOXAL REDUCTASE-RELATED"/>
    <property type="match status" value="1"/>
</dbReference>
<dbReference type="GO" id="GO:0016491">
    <property type="term" value="F:oxidoreductase activity"/>
    <property type="evidence" value="ECO:0007669"/>
    <property type="project" value="UniProtKB-KW"/>
</dbReference>
<feature type="compositionally biased region" description="Polar residues" evidence="2">
    <location>
        <begin position="222"/>
        <end position="237"/>
    </location>
</feature>
<keyword evidence="5" id="KW-1185">Reference proteome</keyword>
<dbReference type="InterPro" id="IPR036812">
    <property type="entry name" value="NAD(P)_OxRdtase_dom_sf"/>
</dbReference>
<dbReference type="RefSeq" id="WP_106308609.1">
    <property type="nucleotide sequence ID" value="NZ_PVWO01000298.1"/>
</dbReference>
<comment type="caution">
    <text evidence="4">The sequence shown here is derived from an EMBL/GenBank/DDBJ whole genome shotgun (WGS) entry which is preliminary data.</text>
</comment>
<feature type="region of interest" description="Disordered" evidence="2">
    <location>
        <begin position="222"/>
        <end position="242"/>
    </location>
</feature>
<dbReference type="OrthoDB" id="9809990at2"/>
<reference evidence="4 5" key="1">
    <citation type="submission" date="2018-03" db="EMBL/GenBank/DDBJ databases">
        <title>The ancient ancestry and fast evolution of plastids.</title>
        <authorList>
            <person name="Moore K.R."/>
            <person name="Magnabosco C."/>
            <person name="Momper L."/>
            <person name="Gold D.A."/>
            <person name="Bosak T."/>
            <person name="Fournier G.P."/>
        </authorList>
    </citation>
    <scope>NUCLEOTIDE SEQUENCE [LARGE SCALE GENOMIC DNA]</scope>
    <source>
        <strain evidence="4 5">CCALA 037</strain>
    </source>
</reference>
<dbReference type="FunFam" id="3.20.20.100:FF:000004">
    <property type="entry name" value="Oxidoreductase, aldo/keto reductase"/>
    <property type="match status" value="1"/>
</dbReference>
<feature type="domain" description="NADP-dependent oxidoreductase" evidence="3">
    <location>
        <begin position="15"/>
        <end position="311"/>
    </location>
</feature>
<proteinExistence type="predicted"/>